<comment type="caution">
    <text evidence="3">The sequence shown here is derived from an EMBL/GenBank/DDBJ whole genome shotgun (WGS) entry which is preliminary data.</text>
</comment>
<organism evidence="3 4">
    <name type="scientific">Apiospora rasikravindrae</name>
    <dbReference type="NCBI Taxonomy" id="990691"/>
    <lineage>
        <taxon>Eukaryota</taxon>
        <taxon>Fungi</taxon>
        <taxon>Dikarya</taxon>
        <taxon>Ascomycota</taxon>
        <taxon>Pezizomycotina</taxon>
        <taxon>Sordariomycetes</taxon>
        <taxon>Xylariomycetidae</taxon>
        <taxon>Amphisphaeriales</taxon>
        <taxon>Apiosporaceae</taxon>
        <taxon>Apiospora</taxon>
    </lineage>
</organism>
<dbReference type="Proteomes" id="UP001444661">
    <property type="component" value="Unassembled WGS sequence"/>
</dbReference>
<keyword evidence="4" id="KW-1185">Reference proteome</keyword>
<evidence type="ECO:0000256" key="2">
    <source>
        <dbReference type="SAM" id="MobiDB-lite"/>
    </source>
</evidence>
<accession>A0ABR1SM97</accession>
<evidence type="ECO:0000313" key="4">
    <source>
        <dbReference type="Proteomes" id="UP001444661"/>
    </source>
</evidence>
<feature type="coiled-coil region" evidence="1">
    <location>
        <begin position="332"/>
        <end position="366"/>
    </location>
</feature>
<protein>
    <submittedName>
        <fullName evidence="3">Uncharacterized protein</fullName>
    </submittedName>
</protein>
<keyword evidence="1" id="KW-0175">Coiled coil</keyword>
<sequence length="454" mass="50790">MAQDSIMKAMMKAKRIFTPSGFYFLPDDDPRPDMDFFRGLLASNQYMPGGKKATGDKKPTEEWKKIRAEVNLTIVFEGIWYFADFWNTKSFCRRLSGSLNYGTKHGPKLRAMVDAYCDARSAFLQLQQQGQEAVPAPGSRLVELADHVNELREQPNPSSNVRITTKVWTRRTEGWKRRLQEVMAELEVLNASQLKEDQASPTSPVPSHAAGIDPNGKHPVSNGNGAGDKPDNASKESTPFFFDVSGKKGKISGTKRGPPDDADGDANNFGNSPKRRALEKYLPSSDEESDARSAKLVLRDDSIDRSQEMKLDHELWMGEIEARQKEMEEGMNQKLDIQTKEATARLEAFQAQLRAMQDQLQEHRTTAAALPNLPAASADPKERGPSELTAREPKEFIKAICEELNTLRTVTKAKIHQMDRQGIPDDEEKLAISDLSWQIGKCIKVAKRGVGKLM</sequence>
<evidence type="ECO:0000256" key="1">
    <source>
        <dbReference type="SAM" id="Coils"/>
    </source>
</evidence>
<evidence type="ECO:0000313" key="3">
    <source>
        <dbReference type="EMBL" id="KAK8035462.1"/>
    </source>
</evidence>
<proteinExistence type="predicted"/>
<reference evidence="3 4" key="1">
    <citation type="submission" date="2023-01" db="EMBL/GenBank/DDBJ databases">
        <title>Analysis of 21 Apiospora genomes using comparative genomics revels a genus with tremendous synthesis potential of carbohydrate active enzymes and secondary metabolites.</title>
        <authorList>
            <person name="Sorensen T."/>
        </authorList>
    </citation>
    <scope>NUCLEOTIDE SEQUENCE [LARGE SCALE GENOMIC DNA]</scope>
    <source>
        <strain evidence="3 4">CBS 33761</strain>
    </source>
</reference>
<feature type="region of interest" description="Disordered" evidence="2">
    <location>
        <begin position="194"/>
        <end position="294"/>
    </location>
</feature>
<name>A0ABR1SM97_9PEZI</name>
<dbReference type="EMBL" id="JAQQWK010000009">
    <property type="protein sequence ID" value="KAK8035462.1"/>
    <property type="molecule type" value="Genomic_DNA"/>
</dbReference>
<gene>
    <name evidence="3" type="ORF">PG993_010457</name>
</gene>